<sequence>MKKIKEFLTSSSVKLSAQMLCASASFFAIMMCHGRLYEPKVPERLKR</sequence>
<dbReference type="OrthoDB" id="2057630at2"/>
<feature type="transmembrane region" description="Helical" evidence="1">
    <location>
        <begin position="15"/>
        <end position="37"/>
    </location>
</feature>
<accession>A0A136WCE8</accession>
<evidence type="ECO:0000313" key="2">
    <source>
        <dbReference type="EMBL" id="KXL52178.1"/>
    </source>
</evidence>
<proteinExistence type="predicted"/>
<dbReference type="AlphaFoldDB" id="A0A136WCE8"/>
<keyword evidence="3" id="KW-1185">Reference proteome</keyword>
<evidence type="ECO:0000313" key="3">
    <source>
        <dbReference type="Proteomes" id="UP000070539"/>
    </source>
</evidence>
<reference evidence="2 3" key="1">
    <citation type="submission" date="2016-01" db="EMBL/GenBank/DDBJ databases">
        <title>Genome sequence of Clostridium neopropionicum X4, DSM-3847.</title>
        <authorList>
            <person name="Poehlein A."/>
            <person name="Beck M.H."/>
            <person name="Bengelsdorf F.R."/>
            <person name="Daniel R."/>
            <person name="Duerre P."/>
        </authorList>
    </citation>
    <scope>NUCLEOTIDE SEQUENCE [LARGE SCALE GENOMIC DNA]</scope>
    <source>
        <strain evidence="2 3">DSM-3847</strain>
    </source>
</reference>
<dbReference type="EMBL" id="LRVM01000009">
    <property type="protein sequence ID" value="KXL52178.1"/>
    <property type="molecule type" value="Genomic_DNA"/>
</dbReference>
<comment type="caution">
    <text evidence="2">The sequence shown here is derived from an EMBL/GenBank/DDBJ whole genome shotgun (WGS) entry which is preliminary data.</text>
</comment>
<name>A0A136WCE8_9FIRM</name>
<gene>
    <name evidence="2" type="ORF">CLNEO_23430</name>
</gene>
<keyword evidence="1" id="KW-1133">Transmembrane helix</keyword>
<keyword evidence="1" id="KW-0472">Membrane</keyword>
<dbReference type="RefSeq" id="WP_157723560.1">
    <property type="nucleotide sequence ID" value="NZ_LRVM01000009.1"/>
</dbReference>
<organism evidence="2 3">
    <name type="scientific">Anaerotignum neopropionicum</name>
    <dbReference type="NCBI Taxonomy" id="36847"/>
    <lineage>
        <taxon>Bacteria</taxon>
        <taxon>Bacillati</taxon>
        <taxon>Bacillota</taxon>
        <taxon>Clostridia</taxon>
        <taxon>Lachnospirales</taxon>
        <taxon>Anaerotignaceae</taxon>
        <taxon>Anaerotignum</taxon>
    </lineage>
</organism>
<protein>
    <recommendedName>
        <fullName evidence="4">Cyclic lactone autoinducer peptide</fullName>
    </recommendedName>
</protein>
<evidence type="ECO:0008006" key="4">
    <source>
        <dbReference type="Google" id="ProtNLM"/>
    </source>
</evidence>
<evidence type="ECO:0000256" key="1">
    <source>
        <dbReference type="SAM" id="Phobius"/>
    </source>
</evidence>
<dbReference type="Proteomes" id="UP000070539">
    <property type="component" value="Unassembled WGS sequence"/>
</dbReference>
<keyword evidence="1" id="KW-0812">Transmembrane</keyword>